<evidence type="ECO:0000313" key="2">
    <source>
        <dbReference type="Proteomes" id="UP000616779"/>
    </source>
</evidence>
<organism evidence="1 2">
    <name type="scientific">Paenibacillus phytorum</name>
    <dbReference type="NCBI Taxonomy" id="2654977"/>
    <lineage>
        <taxon>Bacteria</taxon>
        <taxon>Bacillati</taxon>
        <taxon>Bacillota</taxon>
        <taxon>Bacilli</taxon>
        <taxon>Bacillales</taxon>
        <taxon>Paenibacillaceae</taxon>
        <taxon>Paenibacillus</taxon>
    </lineage>
</organism>
<proteinExistence type="predicted"/>
<keyword evidence="2" id="KW-1185">Reference proteome</keyword>
<protein>
    <recommendedName>
        <fullName evidence="3">Transposase</fullName>
    </recommendedName>
</protein>
<name>A0ABX1XRN9_9BACL</name>
<comment type="caution">
    <text evidence="1">The sequence shown here is derived from an EMBL/GenBank/DDBJ whole genome shotgun (WGS) entry which is preliminary data.</text>
</comment>
<dbReference type="RefSeq" id="WP_171642156.1">
    <property type="nucleotide sequence ID" value="NZ_WHOA01000039.1"/>
</dbReference>
<gene>
    <name evidence="1" type="ORF">GC098_06510</name>
</gene>
<reference evidence="1 2" key="1">
    <citation type="submission" date="2019-10" db="EMBL/GenBank/DDBJ databases">
        <title>Description of Paenibacillus terrestris sp. nov.</title>
        <authorList>
            <person name="Carlier A."/>
            <person name="Qi S."/>
        </authorList>
    </citation>
    <scope>NUCLEOTIDE SEQUENCE [LARGE SCALE GENOMIC DNA]</scope>
    <source>
        <strain evidence="1 2">LMG 31458</strain>
    </source>
</reference>
<accession>A0ABX1XRN9</accession>
<evidence type="ECO:0000313" key="1">
    <source>
        <dbReference type="EMBL" id="NOU71084.1"/>
    </source>
</evidence>
<sequence>MGRYQIWRQCYGEDLKTNGAIDRTVGAVIENCAGICAYVKNRKVTNRFESIKEMFCLSREAFPCLYAKDDLIDAYS</sequence>
<evidence type="ECO:0008006" key="3">
    <source>
        <dbReference type="Google" id="ProtNLM"/>
    </source>
</evidence>
<dbReference type="EMBL" id="WHOA01000039">
    <property type="protein sequence ID" value="NOU71084.1"/>
    <property type="molecule type" value="Genomic_DNA"/>
</dbReference>
<dbReference type="Proteomes" id="UP000616779">
    <property type="component" value="Unassembled WGS sequence"/>
</dbReference>